<dbReference type="InterPro" id="IPR019533">
    <property type="entry name" value="Peptidase_S26"/>
</dbReference>
<sequence>MQDLNNQDKGELENNIESQEIEIEENNKKGNNKKEMPFIFELIIVVAIALFIRFFIFNITHVSGMSMVPTLNDGDILITERVSLFFKEAEIGDVVVIKAPDNSGDNYIKRVIAKSGDRVELKDGEVFVNDLKLDEDYTNYDPTLSLNGETSWVLNDGEYFVMGDNRAHSNDSRAFGKIEKSRVKGISVFRLFPFNRIGKL</sequence>
<dbReference type="Pfam" id="PF10502">
    <property type="entry name" value="Peptidase_S26"/>
    <property type="match status" value="1"/>
</dbReference>
<evidence type="ECO:0000256" key="4">
    <source>
        <dbReference type="ARBA" id="ARBA00013208"/>
    </source>
</evidence>
<dbReference type="Proteomes" id="UP001357733">
    <property type="component" value="Unassembled WGS sequence"/>
</dbReference>
<dbReference type="GO" id="GO:0009003">
    <property type="term" value="F:signal peptidase activity"/>
    <property type="evidence" value="ECO:0007669"/>
    <property type="project" value="UniProtKB-EC"/>
</dbReference>
<feature type="transmembrane region" description="Helical" evidence="8">
    <location>
        <begin position="38"/>
        <end position="57"/>
    </location>
</feature>
<dbReference type="EMBL" id="JAYKOT010000003">
    <property type="protein sequence ID" value="MEB3429927.1"/>
    <property type="molecule type" value="Genomic_DNA"/>
</dbReference>
<dbReference type="NCBIfam" id="TIGR02227">
    <property type="entry name" value="sigpep_I_bact"/>
    <property type="match status" value="1"/>
</dbReference>
<dbReference type="RefSeq" id="WP_324620081.1">
    <property type="nucleotide sequence ID" value="NZ_JAYKOT010000003.1"/>
</dbReference>
<reference evidence="11 12" key="1">
    <citation type="submission" date="2024-01" db="EMBL/GenBank/DDBJ databases">
        <title>Complete genome sequence of Citroniella saccharovorans strain M6.X9, isolated from human fecal sample.</title>
        <authorList>
            <person name="Cheng G."/>
            <person name="Westerholm M."/>
            <person name="Schnurer A."/>
        </authorList>
    </citation>
    <scope>NUCLEOTIDE SEQUENCE [LARGE SCALE GENOMIC DNA]</scope>
    <source>
        <strain evidence="11 12">DSM 29873</strain>
    </source>
</reference>
<evidence type="ECO:0000256" key="5">
    <source>
        <dbReference type="ARBA" id="ARBA00022670"/>
    </source>
</evidence>
<dbReference type="PROSITE" id="PS00761">
    <property type="entry name" value="SPASE_I_3"/>
    <property type="match status" value="1"/>
</dbReference>
<evidence type="ECO:0000256" key="9">
    <source>
        <dbReference type="SAM" id="MobiDB-lite"/>
    </source>
</evidence>
<proteinExistence type="inferred from homology"/>
<feature type="domain" description="Peptidase S26" evidence="10">
    <location>
        <begin position="40"/>
        <end position="191"/>
    </location>
</feature>
<comment type="caution">
    <text evidence="11">The sequence shown here is derived from an EMBL/GenBank/DDBJ whole genome shotgun (WGS) entry which is preliminary data.</text>
</comment>
<evidence type="ECO:0000256" key="8">
    <source>
        <dbReference type="RuleBase" id="RU362042"/>
    </source>
</evidence>
<keyword evidence="5 8" id="KW-0645">Protease</keyword>
<dbReference type="InterPro" id="IPR019756">
    <property type="entry name" value="Pept_S26A_signal_pept_1_Ser-AS"/>
</dbReference>
<dbReference type="GO" id="GO:0006465">
    <property type="term" value="P:signal peptide processing"/>
    <property type="evidence" value="ECO:0007669"/>
    <property type="project" value="InterPro"/>
</dbReference>
<comment type="similarity">
    <text evidence="3 8">Belongs to the peptidase S26 family.</text>
</comment>
<keyword evidence="8" id="KW-0812">Transmembrane</keyword>
<dbReference type="InterPro" id="IPR019758">
    <property type="entry name" value="Pept_S26A_signal_pept_1_CS"/>
</dbReference>
<keyword evidence="6 8" id="KW-0378">Hydrolase</keyword>
<evidence type="ECO:0000256" key="1">
    <source>
        <dbReference type="ARBA" id="ARBA00000677"/>
    </source>
</evidence>
<feature type="active site" evidence="7">
    <location>
        <position position="109"/>
    </location>
</feature>
<accession>A0AAW9N0W0</accession>
<dbReference type="EC" id="3.4.21.89" evidence="4 8"/>
<dbReference type="InterPro" id="IPR036286">
    <property type="entry name" value="LexA/Signal_pep-like_sf"/>
</dbReference>
<feature type="active site" evidence="7">
    <location>
        <position position="66"/>
    </location>
</feature>
<evidence type="ECO:0000313" key="11">
    <source>
        <dbReference type="EMBL" id="MEB3429927.1"/>
    </source>
</evidence>
<comment type="subcellular location">
    <subcellularLocation>
        <location evidence="2">Cell membrane</location>
        <topology evidence="2">Single-pass type II membrane protein</topology>
    </subcellularLocation>
    <subcellularLocation>
        <location evidence="8">Membrane</location>
        <topology evidence="8">Single-pass type II membrane protein</topology>
    </subcellularLocation>
</comment>
<dbReference type="GO" id="GO:0004252">
    <property type="term" value="F:serine-type endopeptidase activity"/>
    <property type="evidence" value="ECO:0007669"/>
    <property type="project" value="InterPro"/>
</dbReference>
<dbReference type="GO" id="GO:0005886">
    <property type="term" value="C:plasma membrane"/>
    <property type="evidence" value="ECO:0007669"/>
    <property type="project" value="UniProtKB-SubCell"/>
</dbReference>
<dbReference type="CDD" id="cd06530">
    <property type="entry name" value="S26_SPase_I"/>
    <property type="match status" value="1"/>
</dbReference>
<protein>
    <recommendedName>
        <fullName evidence="4 8">Signal peptidase I</fullName>
        <ecNumber evidence="4 8">3.4.21.89</ecNumber>
    </recommendedName>
</protein>
<dbReference type="AlphaFoldDB" id="A0AAW9N0W0"/>
<keyword evidence="8" id="KW-1133">Transmembrane helix</keyword>
<evidence type="ECO:0000256" key="3">
    <source>
        <dbReference type="ARBA" id="ARBA00009370"/>
    </source>
</evidence>
<dbReference type="PANTHER" id="PTHR43390">
    <property type="entry name" value="SIGNAL PEPTIDASE I"/>
    <property type="match status" value="1"/>
</dbReference>
<name>A0AAW9N0W0_9FIRM</name>
<dbReference type="SUPFAM" id="SSF51306">
    <property type="entry name" value="LexA/Signal peptidase"/>
    <property type="match status" value="1"/>
</dbReference>
<dbReference type="Gene3D" id="2.10.109.10">
    <property type="entry name" value="Umud Fragment, subunit A"/>
    <property type="match status" value="1"/>
</dbReference>
<keyword evidence="8" id="KW-0472">Membrane</keyword>
<evidence type="ECO:0000256" key="6">
    <source>
        <dbReference type="ARBA" id="ARBA00022801"/>
    </source>
</evidence>
<evidence type="ECO:0000313" key="12">
    <source>
        <dbReference type="Proteomes" id="UP001357733"/>
    </source>
</evidence>
<feature type="region of interest" description="Disordered" evidence="9">
    <location>
        <begin position="1"/>
        <end position="28"/>
    </location>
</feature>
<evidence type="ECO:0000259" key="10">
    <source>
        <dbReference type="Pfam" id="PF10502"/>
    </source>
</evidence>
<dbReference type="PANTHER" id="PTHR43390:SF1">
    <property type="entry name" value="CHLOROPLAST PROCESSING PEPTIDASE"/>
    <property type="match status" value="1"/>
</dbReference>
<keyword evidence="12" id="KW-1185">Reference proteome</keyword>
<evidence type="ECO:0000256" key="7">
    <source>
        <dbReference type="PIRSR" id="PIRSR600223-1"/>
    </source>
</evidence>
<dbReference type="PRINTS" id="PR00727">
    <property type="entry name" value="LEADERPTASE"/>
</dbReference>
<dbReference type="PROSITE" id="PS00501">
    <property type="entry name" value="SPASE_I_1"/>
    <property type="match status" value="1"/>
</dbReference>
<gene>
    <name evidence="11" type="primary">lepB</name>
    <name evidence="11" type="ORF">VLK81_07890</name>
</gene>
<organism evidence="11 12">
    <name type="scientific">Citroniella saccharovorans</name>
    <dbReference type="NCBI Taxonomy" id="2053367"/>
    <lineage>
        <taxon>Bacteria</taxon>
        <taxon>Bacillati</taxon>
        <taxon>Bacillota</taxon>
        <taxon>Tissierellia</taxon>
        <taxon>Tissierellales</taxon>
        <taxon>Peptoniphilaceae</taxon>
        <taxon>Citroniella</taxon>
    </lineage>
</organism>
<dbReference type="InterPro" id="IPR000223">
    <property type="entry name" value="Pept_S26A_signal_pept_1"/>
</dbReference>
<feature type="compositionally biased region" description="Basic and acidic residues" evidence="9">
    <location>
        <begin position="1"/>
        <end position="12"/>
    </location>
</feature>
<evidence type="ECO:0000256" key="2">
    <source>
        <dbReference type="ARBA" id="ARBA00004401"/>
    </source>
</evidence>
<comment type="catalytic activity">
    <reaction evidence="1 8">
        <text>Cleavage of hydrophobic, N-terminal signal or leader sequences from secreted and periplasmic proteins.</text>
        <dbReference type="EC" id="3.4.21.89"/>
    </reaction>
</comment>